<feature type="compositionally biased region" description="Low complexity" evidence="1">
    <location>
        <begin position="282"/>
        <end position="304"/>
    </location>
</feature>
<protein>
    <submittedName>
        <fullName evidence="2">Uncharacterized protein</fullName>
    </submittedName>
</protein>
<keyword evidence="3" id="KW-1185">Reference proteome</keyword>
<feature type="compositionally biased region" description="Basic residues" evidence="1">
    <location>
        <begin position="264"/>
        <end position="276"/>
    </location>
</feature>
<feature type="region of interest" description="Disordered" evidence="1">
    <location>
        <begin position="391"/>
        <end position="416"/>
    </location>
</feature>
<gene>
    <name evidence="2" type="ORF">B0J11DRAFT_569280</name>
</gene>
<evidence type="ECO:0000313" key="2">
    <source>
        <dbReference type="EMBL" id="KAH7122477.1"/>
    </source>
</evidence>
<organism evidence="2 3">
    <name type="scientific">Dendryphion nanum</name>
    <dbReference type="NCBI Taxonomy" id="256645"/>
    <lineage>
        <taxon>Eukaryota</taxon>
        <taxon>Fungi</taxon>
        <taxon>Dikarya</taxon>
        <taxon>Ascomycota</taxon>
        <taxon>Pezizomycotina</taxon>
        <taxon>Dothideomycetes</taxon>
        <taxon>Pleosporomycetidae</taxon>
        <taxon>Pleosporales</taxon>
        <taxon>Torulaceae</taxon>
        <taxon>Dendryphion</taxon>
    </lineage>
</organism>
<dbReference type="Proteomes" id="UP000700596">
    <property type="component" value="Unassembled WGS sequence"/>
</dbReference>
<evidence type="ECO:0000256" key="1">
    <source>
        <dbReference type="SAM" id="MobiDB-lite"/>
    </source>
</evidence>
<name>A0A9P9IJF4_9PLEO</name>
<proteinExistence type="predicted"/>
<reference evidence="2" key="1">
    <citation type="journal article" date="2021" name="Nat. Commun.">
        <title>Genetic determinants of endophytism in the Arabidopsis root mycobiome.</title>
        <authorList>
            <person name="Mesny F."/>
            <person name="Miyauchi S."/>
            <person name="Thiergart T."/>
            <person name="Pickel B."/>
            <person name="Atanasova L."/>
            <person name="Karlsson M."/>
            <person name="Huettel B."/>
            <person name="Barry K.W."/>
            <person name="Haridas S."/>
            <person name="Chen C."/>
            <person name="Bauer D."/>
            <person name="Andreopoulos W."/>
            <person name="Pangilinan J."/>
            <person name="LaButti K."/>
            <person name="Riley R."/>
            <person name="Lipzen A."/>
            <person name="Clum A."/>
            <person name="Drula E."/>
            <person name="Henrissat B."/>
            <person name="Kohler A."/>
            <person name="Grigoriev I.V."/>
            <person name="Martin F.M."/>
            <person name="Hacquard S."/>
        </authorList>
    </citation>
    <scope>NUCLEOTIDE SEQUENCE</scope>
    <source>
        <strain evidence="2">MPI-CAGE-CH-0243</strain>
    </source>
</reference>
<accession>A0A9P9IJF4</accession>
<feature type="region of interest" description="Disordered" evidence="1">
    <location>
        <begin position="251"/>
        <end position="309"/>
    </location>
</feature>
<evidence type="ECO:0000313" key="3">
    <source>
        <dbReference type="Proteomes" id="UP000700596"/>
    </source>
</evidence>
<dbReference type="EMBL" id="JAGMWT010000009">
    <property type="protein sequence ID" value="KAH7122477.1"/>
    <property type="molecule type" value="Genomic_DNA"/>
</dbReference>
<dbReference type="AlphaFoldDB" id="A0A9P9IJF4"/>
<sequence length="645" mass="71830">MAPEVAVFQSPMGSKIEPLAKSAHDLAIEYSHLVAGCLASLRLENVDVRRTRWEHNGARTKGRRFEEGSPVRLNSRSTIRASRDYSGLWAGLNSPLRLRGSTLAGDLELASGPSTPSALPPNSNAFVAGGFWGIPRFGTLSDAEKAELEEIPTRHIWQALGRPSGQYHDIEHPFPDVESFLSNPSPREKDTYRAIKDVMVALYLQPAAAIPPPARHASGGTSPLVSTVSRSSIATSIGKWRESALPILSRKKSSGLDSSETRPKATRNKKSFRFLTKKPTISKDTSFSSQDSSEPNSSQRSSLSEVMHMSSKGNSFGVSMPDPAFEKAMIVSAVVLEELSLNLTNRDEDDTTVLYMVDKPAEFSARITSLDETVIRDLRSATMAARNILSTRSSPAPLTESAASEQGRLSNTSQEKTYETILYRQRDSLKMPYGPRQSAQLDLPNAGYYLLWAELMAGWAKNKYEEENLKYETQLAEAKERHSQEIRALSECMKPYPSVEDPDDDIEEAFDQYSVNRAIPTPGFPHFPHNSFSPSGVPRSSIYLLESSEDAKKRRRGMQFNMGLHSSDPSSQAKMESIRHDPVPLSDPNALRHSVDIVEEATAWQAELNAGVEKERIRQMEERERKARKDLAVHDRFWARPLREK</sequence>
<feature type="compositionally biased region" description="Polar residues" evidence="1">
    <location>
        <begin position="391"/>
        <end position="415"/>
    </location>
</feature>
<comment type="caution">
    <text evidence="2">The sequence shown here is derived from an EMBL/GenBank/DDBJ whole genome shotgun (WGS) entry which is preliminary data.</text>
</comment>